<dbReference type="SUPFAM" id="SSF46785">
    <property type="entry name" value="Winged helix' DNA-binding domain"/>
    <property type="match status" value="1"/>
</dbReference>
<dbReference type="PROSITE" id="PS50949">
    <property type="entry name" value="HTH_GNTR"/>
    <property type="match status" value="1"/>
</dbReference>
<evidence type="ECO:0000256" key="1">
    <source>
        <dbReference type="ARBA" id="ARBA00023015"/>
    </source>
</evidence>
<dbReference type="InterPro" id="IPR000524">
    <property type="entry name" value="Tscrpt_reg_HTH_GntR"/>
</dbReference>
<evidence type="ECO:0000256" key="4">
    <source>
        <dbReference type="SAM" id="MobiDB-lite"/>
    </source>
</evidence>
<dbReference type="InterPro" id="IPR028978">
    <property type="entry name" value="Chorismate_lyase_/UTRA_dom_sf"/>
</dbReference>
<dbReference type="SMART" id="SM00866">
    <property type="entry name" value="UTRA"/>
    <property type="match status" value="1"/>
</dbReference>
<feature type="compositionally biased region" description="Low complexity" evidence="4">
    <location>
        <begin position="76"/>
        <end position="91"/>
    </location>
</feature>
<keyword evidence="3" id="KW-0804">Transcription</keyword>
<keyword evidence="1" id="KW-0805">Transcription regulation</keyword>
<dbReference type="InterPro" id="IPR036390">
    <property type="entry name" value="WH_DNA-bd_sf"/>
</dbReference>
<protein>
    <submittedName>
        <fullName evidence="6">GntR family transcriptional regulator</fullName>
    </submittedName>
</protein>
<dbReference type="CDD" id="cd07377">
    <property type="entry name" value="WHTH_GntR"/>
    <property type="match status" value="1"/>
</dbReference>
<dbReference type="Proteomes" id="UP000297948">
    <property type="component" value="Unassembled WGS sequence"/>
</dbReference>
<evidence type="ECO:0000259" key="5">
    <source>
        <dbReference type="PROSITE" id="PS50949"/>
    </source>
</evidence>
<proteinExistence type="predicted"/>
<dbReference type="PANTHER" id="PTHR44846:SF17">
    <property type="entry name" value="GNTR-FAMILY TRANSCRIPTIONAL REGULATOR"/>
    <property type="match status" value="1"/>
</dbReference>
<organism evidence="6 7">
    <name type="scientific">Streptomyces palmae</name>
    <dbReference type="NCBI Taxonomy" id="1701085"/>
    <lineage>
        <taxon>Bacteria</taxon>
        <taxon>Bacillati</taxon>
        <taxon>Actinomycetota</taxon>
        <taxon>Actinomycetes</taxon>
        <taxon>Kitasatosporales</taxon>
        <taxon>Streptomycetaceae</taxon>
        <taxon>Streptomyces</taxon>
    </lineage>
</organism>
<gene>
    <name evidence="6" type="ORF">E4099_07445</name>
</gene>
<dbReference type="GO" id="GO:0003700">
    <property type="term" value="F:DNA-binding transcription factor activity"/>
    <property type="evidence" value="ECO:0007669"/>
    <property type="project" value="InterPro"/>
</dbReference>
<dbReference type="SUPFAM" id="SSF64288">
    <property type="entry name" value="Chorismate lyase-like"/>
    <property type="match status" value="1"/>
</dbReference>
<dbReference type="Pfam" id="PF00392">
    <property type="entry name" value="GntR"/>
    <property type="match status" value="1"/>
</dbReference>
<feature type="domain" description="HTH gntR-type" evidence="5">
    <location>
        <begin position="3"/>
        <end position="71"/>
    </location>
</feature>
<dbReference type="RefSeq" id="WP_135338152.1">
    <property type="nucleotide sequence ID" value="NZ_SRID01000043.1"/>
</dbReference>
<evidence type="ECO:0000313" key="7">
    <source>
        <dbReference type="Proteomes" id="UP000297948"/>
    </source>
</evidence>
<accession>A0A4Z0HA76</accession>
<sequence length="242" mass="26292">MPQLKYEVIAEDLRRRIPDGEFDPGEMLPSSRDLCEQWGVSRATTIKAMDILRADGLVIPHQGRGFTVVETPVARPAGGRRAGTSRTAGGRPFRRLGQPEMLTPPSHVAEALNLPPGAAALHRARLVLTDAGGPMTYVTAWFPPDIVDQCPRLSHSGPIAEGTTHYVRRQTGREPARGTDVTRVRLATKAEAEHLGVKQPVAVAVDLHTAYDKEGRPLVCEEGVTPSGLWERVDDYPMGAKA</sequence>
<evidence type="ECO:0000313" key="6">
    <source>
        <dbReference type="EMBL" id="TGB14978.1"/>
    </source>
</evidence>
<comment type="caution">
    <text evidence="6">The sequence shown here is derived from an EMBL/GenBank/DDBJ whole genome shotgun (WGS) entry which is preliminary data.</text>
</comment>
<dbReference type="GO" id="GO:0003677">
    <property type="term" value="F:DNA binding"/>
    <property type="evidence" value="ECO:0007669"/>
    <property type="project" value="UniProtKB-KW"/>
</dbReference>
<dbReference type="AlphaFoldDB" id="A0A4Z0HA76"/>
<dbReference type="PANTHER" id="PTHR44846">
    <property type="entry name" value="MANNOSYL-D-GLYCERATE TRANSPORT/METABOLISM SYSTEM REPRESSOR MNGR-RELATED"/>
    <property type="match status" value="1"/>
</dbReference>
<keyword evidence="2" id="KW-0238">DNA-binding</keyword>
<evidence type="ECO:0000256" key="2">
    <source>
        <dbReference type="ARBA" id="ARBA00023125"/>
    </source>
</evidence>
<feature type="region of interest" description="Disordered" evidence="4">
    <location>
        <begin position="76"/>
        <end position="96"/>
    </location>
</feature>
<dbReference type="InterPro" id="IPR050679">
    <property type="entry name" value="Bact_HTH_transcr_reg"/>
</dbReference>
<dbReference type="Gene3D" id="1.10.10.10">
    <property type="entry name" value="Winged helix-like DNA-binding domain superfamily/Winged helix DNA-binding domain"/>
    <property type="match status" value="1"/>
</dbReference>
<keyword evidence="7" id="KW-1185">Reference proteome</keyword>
<dbReference type="InterPro" id="IPR036388">
    <property type="entry name" value="WH-like_DNA-bd_sf"/>
</dbReference>
<dbReference type="GO" id="GO:0045892">
    <property type="term" value="P:negative regulation of DNA-templated transcription"/>
    <property type="evidence" value="ECO:0007669"/>
    <property type="project" value="TreeGrafter"/>
</dbReference>
<reference evidence="6 7" key="1">
    <citation type="submission" date="2019-03" db="EMBL/GenBank/DDBJ databases">
        <authorList>
            <person name="Gonzalez-Pimentel J.L."/>
        </authorList>
    </citation>
    <scope>NUCLEOTIDE SEQUENCE [LARGE SCALE GENOMIC DNA]</scope>
    <source>
        <strain evidence="6 7">JCM 31289</strain>
    </source>
</reference>
<dbReference type="Pfam" id="PF07702">
    <property type="entry name" value="UTRA"/>
    <property type="match status" value="1"/>
</dbReference>
<dbReference type="PRINTS" id="PR00035">
    <property type="entry name" value="HTHGNTR"/>
</dbReference>
<dbReference type="SMART" id="SM00345">
    <property type="entry name" value="HTH_GNTR"/>
    <property type="match status" value="1"/>
</dbReference>
<dbReference type="EMBL" id="SRID01000043">
    <property type="protein sequence ID" value="TGB14978.1"/>
    <property type="molecule type" value="Genomic_DNA"/>
</dbReference>
<evidence type="ECO:0000256" key="3">
    <source>
        <dbReference type="ARBA" id="ARBA00023163"/>
    </source>
</evidence>
<name>A0A4Z0HA76_9ACTN</name>
<dbReference type="InterPro" id="IPR011663">
    <property type="entry name" value="UTRA"/>
</dbReference>
<dbReference type="OrthoDB" id="3192286at2"/>
<dbReference type="Gene3D" id="3.40.1410.10">
    <property type="entry name" value="Chorismate lyase-like"/>
    <property type="match status" value="1"/>
</dbReference>